<keyword evidence="5" id="KW-0805">Transcription regulation</keyword>
<accession>A0ABV9QDB0</accession>
<name>A0ABV9QDB0_9BURK</name>
<keyword evidence="3" id="KW-0678">Repressor</keyword>
<evidence type="ECO:0000256" key="7">
    <source>
        <dbReference type="ARBA" id="ARBA00024739"/>
    </source>
</evidence>
<evidence type="ECO:0000256" key="3">
    <source>
        <dbReference type="ARBA" id="ARBA00022491"/>
    </source>
</evidence>
<dbReference type="InterPro" id="IPR035890">
    <property type="entry name" value="Anti-sigma-28_factor_FlgM_sf"/>
</dbReference>
<organism evidence="10 11">
    <name type="scientific">Giesbergeria sinuosa</name>
    <dbReference type="NCBI Taxonomy" id="80883"/>
    <lineage>
        <taxon>Bacteria</taxon>
        <taxon>Pseudomonadati</taxon>
        <taxon>Pseudomonadota</taxon>
        <taxon>Betaproteobacteria</taxon>
        <taxon>Burkholderiales</taxon>
        <taxon>Comamonadaceae</taxon>
        <taxon>Giesbergeria</taxon>
    </lineage>
</organism>
<comment type="caution">
    <text evidence="10">The sequence shown here is derived from an EMBL/GenBank/DDBJ whole genome shotgun (WGS) entry which is preliminary data.</text>
</comment>
<dbReference type="InterPro" id="IPR007412">
    <property type="entry name" value="FlgM"/>
</dbReference>
<dbReference type="Pfam" id="PF04316">
    <property type="entry name" value="FlgM"/>
    <property type="match status" value="1"/>
</dbReference>
<evidence type="ECO:0000313" key="11">
    <source>
        <dbReference type="Proteomes" id="UP001596001"/>
    </source>
</evidence>
<keyword evidence="10" id="KW-0282">Flagellum</keyword>
<evidence type="ECO:0000256" key="1">
    <source>
        <dbReference type="ARBA" id="ARBA00005322"/>
    </source>
</evidence>
<evidence type="ECO:0000256" key="5">
    <source>
        <dbReference type="ARBA" id="ARBA00023015"/>
    </source>
</evidence>
<dbReference type="NCBIfam" id="TIGR03824">
    <property type="entry name" value="FlgM_jcvi"/>
    <property type="match status" value="1"/>
</dbReference>
<sequence>MKIGHQAELPSAVAQARSAAAPGAEGVAKGAAAARAAGVPVMVSFSRGARELESAGDAAADFDAERVKAVRAAIAAGTFQINAGAIADRLLSDAQESLALVPARDG</sequence>
<keyword evidence="6" id="KW-0804">Transcription</keyword>
<comment type="similarity">
    <text evidence="1">Belongs to the FlgM family.</text>
</comment>
<evidence type="ECO:0000256" key="4">
    <source>
        <dbReference type="ARBA" id="ARBA00022795"/>
    </source>
</evidence>
<dbReference type="Proteomes" id="UP001596001">
    <property type="component" value="Unassembled WGS sequence"/>
</dbReference>
<feature type="domain" description="Anti-sigma-28 factor FlgM C-terminal" evidence="9">
    <location>
        <begin position="43"/>
        <end position="91"/>
    </location>
</feature>
<proteinExistence type="inferred from homology"/>
<evidence type="ECO:0000259" key="9">
    <source>
        <dbReference type="Pfam" id="PF04316"/>
    </source>
</evidence>
<evidence type="ECO:0000256" key="8">
    <source>
        <dbReference type="ARBA" id="ARBA00030117"/>
    </source>
</evidence>
<evidence type="ECO:0000313" key="10">
    <source>
        <dbReference type="EMBL" id="MFC4789521.1"/>
    </source>
</evidence>
<dbReference type="InterPro" id="IPR031316">
    <property type="entry name" value="FlgM_C"/>
</dbReference>
<gene>
    <name evidence="10" type="primary">flgM</name>
    <name evidence="10" type="ORF">ACFO6X_11080</name>
</gene>
<evidence type="ECO:0000256" key="6">
    <source>
        <dbReference type="ARBA" id="ARBA00023163"/>
    </source>
</evidence>
<reference evidence="11" key="1">
    <citation type="journal article" date="2019" name="Int. J. Syst. Evol. Microbiol.">
        <title>The Global Catalogue of Microorganisms (GCM) 10K type strain sequencing project: providing services to taxonomists for standard genome sequencing and annotation.</title>
        <authorList>
            <consortium name="The Broad Institute Genomics Platform"/>
            <consortium name="The Broad Institute Genome Sequencing Center for Infectious Disease"/>
            <person name="Wu L."/>
            <person name="Ma J."/>
        </authorList>
    </citation>
    <scope>NUCLEOTIDE SEQUENCE [LARGE SCALE GENOMIC DNA]</scope>
    <source>
        <strain evidence="11">CCUG 49452</strain>
    </source>
</reference>
<protein>
    <recommendedName>
        <fullName evidence="2">Negative regulator of flagellin synthesis</fullName>
    </recommendedName>
    <alternativeName>
        <fullName evidence="8">Anti-sigma-28 factor</fullName>
    </alternativeName>
</protein>
<keyword evidence="10" id="KW-0969">Cilium</keyword>
<evidence type="ECO:0000256" key="2">
    <source>
        <dbReference type="ARBA" id="ARBA00017823"/>
    </source>
</evidence>
<dbReference type="SUPFAM" id="SSF101498">
    <property type="entry name" value="Anti-sigma factor FlgM"/>
    <property type="match status" value="1"/>
</dbReference>
<keyword evidence="4" id="KW-1005">Bacterial flagellum biogenesis</keyword>
<keyword evidence="11" id="KW-1185">Reference proteome</keyword>
<comment type="function">
    <text evidence="7">Responsible for the coupling of flagellin expression to flagellar assembly by preventing expression of the flagellin genes when a component of the middle class of proteins is defective. It negatively regulates flagellar genes by inhibiting the activity of FliA by directly binding to FliA.</text>
</comment>
<dbReference type="RefSeq" id="WP_382432981.1">
    <property type="nucleotide sequence ID" value="NZ_JBHSHJ010000008.1"/>
</dbReference>
<dbReference type="EMBL" id="JBHSHJ010000008">
    <property type="protein sequence ID" value="MFC4789521.1"/>
    <property type="molecule type" value="Genomic_DNA"/>
</dbReference>
<keyword evidence="10" id="KW-0966">Cell projection</keyword>